<keyword evidence="3 11" id="KW-1134">Transmembrane beta strand</keyword>
<keyword evidence="16" id="KW-0675">Receptor</keyword>
<reference evidence="16 17" key="1">
    <citation type="submission" date="2016-12" db="EMBL/GenBank/DDBJ databases">
        <title>The genome of dimorphic prosthecate Glycocaulis alkaliphilus 6b-8t, isolated from crude oil dictates its adaptability in petroleum environments.</title>
        <authorList>
            <person name="Wu X.-L."/>
            <person name="Geng S."/>
        </authorList>
    </citation>
    <scope>NUCLEOTIDE SEQUENCE [LARGE SCALE GENOMIC DNA]</scope>
    <source>
        <strain evidence="16 17">6B-8</strain>
    </source>
</reference>
<keyword evidence="9 11" id="KW-0472">Membrane</keyword>
<feature type="chain" id="PRO_5019068853" evidence="13">
    <location>
        <begin position="30"/>
        <end position="794"/>
    </location>
</feature>
<evidence type="ECO:0000256" key="7">
    <source>
        <dbReference type="ARBA" id="ARBA00023065"/>
    </source>
</evidence>
<name>A0A3T0E6S5_9PROT</name>
<keyword evidence="4" id="KW-0410">Iron transport</keyword>
<comment type="similarity">
    <text evidence="11 12">Belongs to the TonB-dependent receptor family.</text>
</comment>
<evidence type="ECO:0000256" key="13">
    <source>
        <dbReference type="SAM" id="SignalP"/>
    </source>
</evidence>
<dbReference type="KEGG" id="gak:X907_0358"/>
<keyword evidence="8 12" id="KW-0798">TonB box</keyword>
<evidence type="ECO:0000256" key="2">
    <source>
        <dbReference type="ARBA" id="ARBA00022448"/>
    </source>
</evidence>
<protein>
    <submittedName>
        <fullName evidence="16">TonB-dependent receptor, plug</fullName>
    </submittedName>
</protein>
<keyword evidence="10 11" id="KW-0998">Cell outer membrane</keyword>
<evidence type="ECO:0000256" key="6">
    <source>
        <dbReference type="ARBA" id="ARBA00023004"/>
    </source>
</evidence>
<evidence type="ECO:0000313" key="16">
    <source>
        <dbReference type="EMBL" id="AZU02906.1"/>
    </source>
</evidence>
<feature type="signal peptide" evidence="13">
    <location>
        <begin position="1"/>
        <end position="29"/>
    </location>
</feature>
<keyword evidence="17" id="KW-1185">Reference proteome</keyword>
<dbReference type="PROSITE" id="PS52016">
    <property type="entry name" value="TONB_DEPENDENT_REC_3"/>
    <property type="match status" value="1"/>
</dbReference>
<dbReference type="SUPFAM" id="SSF56935">
    <property type="entry name" value="Porins"/>
    <property type="match status" value="1"/>
</dbReference>
<evidence type="ECO:0000313" key="17">
    <source>
        <dbReference type="Proteomes" id="UP000286954"/>
    </source>
</evidence>
<keyword evidence="2 11" id="KW-0813">Transport</keyword>
<dbReference type="GO" id="GO:0006826">
    <property type="term" value="P:iron ion transport"/>
    <property type="evidence" value="ECO:0007669"/>
    <property type="project" value="UniProtKB-KW"/>
</dbReference>
<evidence type="ECO:0000256" key="3">
    <source>
        <dbReference type="ARBA" id="ARBA00022452"/>
    </source>
</evidence>
<evidence type="ECO:0000256" key="4">
    <source>
        <dbReference type="ARBA" id="ARBA00022496"/>
    </source>
</evidence>
<dbReference type="InterPro" id="IPR012910">
    <property type="entry name" value="Plug_dom"/>
</dbReference>
<keyword evidence="13" id="KW-0732">Signal</keyword>
<feature type="domain" description="TonB-dependent receptor plug" evidence="15">
    <location>
        <begin position="52"/>
        <end position="158"/>
    </location>
</feature>
<dbReference type="AlphaFoldDB" id="A0A3T0E6S5"/>
<dbReference type="InterPro" id="IPR000531">
    <property type="entry name" value="Beta-barrel_TonB"/>
</dbReference>
<evidence type="ECO:0000256" key="1">
    <source>
        <dbReference type="ARBA" id="ARBA00004571"/>
    </source>
</evidence>
<dbReference type="PANTHER" id="PTHR32552:SF81">
    <property type="entry name" value="TONB-DEPENDENT OUTER MEMBRANE RECEPTOR"/>
    <property type="match status" value="1"/>
</dbReference>
<dbReference type="InterPro" id="IPR036942">
    <property type="entry name" value="Beta-barrel_TonB_sf"/>
</dbReference>
<evidence type="ECO:0000256" key="9">
    <source>
        <dbReference type="ARBA" id="ARBA00023136"/>
    </source>
</evidence>
<proteinExistence type="inferred from homology"/>
<sequence length="794" mass="85553">MGEGAIIMIRKSILMSAVALGAVSAPAFAELNETAQPVEVIRVTTQFREQSLAEVPVNVTAFNAELIDRLDIRNLEDMAAFTPGLVVQEQSPNNTGYSLRGITTDSGDTYAESRVAIFQDGISITRSRGSYVELFDMERIEVAKGPQPTLFGRGALIGGINLIQNKAEDDFSASAFAGIGNYDQREVGGHVNYGLGDGLGLRLAGVHRSRDGHIDNLLGGTLQGRDVSAVRGVFSARLDNGFSFDLIGNYQEDNGPGTSFKSGVLPTPGGDTSPYTSAALFTFPGFENDQGLGLERTVWGVTALAEYALSDAWTLSSITGYRQFDSREVFDPIGAGLDLINLAEDARGRQSSQEFRLTYDAGDRVAAVIGGTWFYESGTQRIPLIVNEARAQALLLQTPAVQAQFAQQLGVPTAALFPTLSFLLGVPASDFTNIFNPFPLSIGGTLAAGVPVPLGLYQEEAANSGRTEAFDLFGEITLRATDRLSITAGLRYTDESKHTSGYGGFVNAPNLIVGGRALLLPGTPNGEVVSQSASFNDVTWRVVAAYEVNDRLNTWVSYARGRRPDVLALDTTAPGFFSIAPAEIVDSLEAGAFLTLDRGTVSGSIFRSEYENFQSSQFDPFDGSLVPTNAGEATQYGLELQANYAITDAIEVYTTYAYNLAKINDTLGGAPQEFGGNRFRYAPEHAVSIGVRAELFSNEMGTLSLLPAYSWQSHIFFDEDNQRFAGVRQDSYGLLRARLRFESADMRWYGEAFGNNLTDEQYLIDAGNTGATFGLPTFIAGSPRTYGVRLGVNF</sequence>
<accession>A0A3T0E6S5</accession>
<feature type="domain" description="TonB-dependent receptor-like beta-barrel" evidence="14">
    <location>
        <begin position="370"/>
        <end position="741"/>
    </location>
</feature>
<dbReference type="Gene3D" id="2.40.170.20">
    <property type="entry name" value="TonB-dependent receptor, beta-barrel domain"/>
    <property type="match status" value="2"/>
</dbReference>
<dbReference type="Pfam" id="PF00593">
    <property type="entry name" value="TonB_dep_Rec_b-barrel"/>
    <property type="match status" value="1"/>
</dbReference>
<keyword evidence="7" id="KW-0406">Ion transport</keyword>
<evidence type="ECO:0000256" key="10">
    <source>
        <dbReference type="ARBA" id="ARBA00023237"/>
    </source>
</evidence>
<evidence type="ECO:0000256" key="11">
    <source>
        <dbReference type="PROSITE-ProRule" id="PRU01360"/>
    </source>
</evidence>
<keyword evidence="6" id="KW-0408">Iron</keyword>
<dbReference type="PANTHER" id="PTHR32552">
    <property type="entry name" value="FERRICHROME IRON RECEPTOR-RELATED"/>
    <property type="match status" value="1"/>
</dbReference>
<evidence type="ECO:0000259" key="15">
    <source>
        <dbReference type="Pfam" id="PF07715"/>
    </source>
</evidence>
<gene>
    <name evidence="16" type="ORF">X907_0358</name>
</gene>
<comment type="subcellular location">
    <subcellularLocation>
        <location evidence="1 11">Cell outer membrane</location>
        <topology evidence="1 11">Multi-pass membrane protein</topology>
    </subcellularLocation>
</comment>
<dbReference type="InterPro" id="IPR039426">
    <property type="entry name" value="TonB-dep_rcpt-like"/>
</dbReference>
<dbReference type="EMBL" id="CP018911">
    <property type="protein sequence ID" value="AZU02906.1"/>
    <property type="molecule type" value="Genomic_DNA"/>
</dbReference>
<keyword evidence="5 11" id="KW-0812">Transmembrane</keyword>
<evidence type="ECO:0000256" key="8">
    <source>
        <dbReference type="ARBA" id="ARBA00023077"/>
    </source>
</evidence>
<organism evidence="16 17">
    <name type="scientific">Glycocaulis alkaliphilus</name>
    <dbReference type="NCBI Taxonomy" id="1434191"/>
    <lineage>
        <taxon>Bacteria</taxon>
        <taxon>Pseudomonadati</taxon>
        <taxon>Pseudomonadota</taxon>
        <taxon>Alphaproteobacteria</taxon>
        <taxon>Maricaulales</taxon>
        <taxon>Maricaulaceae</taxon>
        <taxon>Glycocaulis</taxon>
    </lineage>
</organism>
<dbReference type="GO" id="GO:0009279">
    <property type="term" value="C:cell outer membrane"/>
    <property type="evidence" value="ECO:0007669"/>
    <property type="project" value="UniProtKB-SubCell"/>
</dbReference>
<evidence type="ECO:0000256" key="12">
    <source>
        <dbReference type="RuleBase" id="RU003357"/>
    </source>
</evidence>
<dbReference type="Pfam" id="PF07715">
    <property type="entry name" value="Plug"/>
    <property type="match status" value="1"/>
</dbReference>
<dbReference type="Proteomes" id="UP000286954">
    <property type="component" value="Chromosome"/>
</dbReference>
<evidence type="ECO:0000256" key="5">
    <source>
        <dbReference type="ARBA" id="ARBA00022692"/>
    </source>
</evidence>
<evidence type="ECO:0000259" key="14">
    <source>
        <dbReference type="Pfam" id="PF00593"/>
    </source>
</evidence>